<gene>
    <name evidence="1" type="ORF">AVDCRST_MAG52-660</name>
</gene>
<accession>A0A6J4HHZ2</accession>
<protein>
    <recommendedName>
        <fullName evidence="2">ABC transporter, substrate-binding protein (Cluster 3, basic aa/glutamine/opines)</fullName>
    </recommendedName>
</protein>
<feature type="non-terminal residue" evidence="1">
    <location>
        <position position="73"/>
    </location>
</feature>
<sequence length="73" mass="7427">MAGRVHLLAALLAVALVLVGCGSVRVPVDPDGTLDRVSGGVLRVGVSPHEPWTTVGTDEPGGIEADLVRGWAS</sequence>
<organism evidence="1">
    <name type="scientific">uncultured Blastococcus sp</name>
    <dbReference type="NCBI Taxonomy" id="217144"/>
    <lineage>
        <taxon>Bacteria</taxon>
        <taxon>Bacillati</taxon>
        <taxon>Actinomycetota</taxon>
        <taxon>Actinomycetes</taxon>
        <taxon>Geodermatophilales</taxon>
        <taxon>Geodermatophilaceae</taxon>
        <taxon>Blastococcus</taxon>
        <taxon>environmental samples</taxon>
    </lineage>
</organism>
<name>A0A6J4HHZ2_9ACTN</name>
<dbReference type="PROSITE" id="PS51257">
    <property type="entry name" value="PROKAR_LIPOPROTEIN"/>
    <property type="match status" value="1"/>
</dbReference>
<dbReference type="EMBL" id="CADCTN010000044">
    <property type="protein sequence ID" value="CAA9224129.1"/>
    <property type="molecule type" value="Genomic_DNA"/>
</dbReference>
<evidence type="ECO:0000313" key="1">
    <source>
        <dbReference type="EMBL" id="CAA9224129.1"/>
    </source>
</evidence>
<proteinExistence type="predicted"/>
<reference evidence="1" key="1">
    <citation type="submission" date="2020-02" db="EMBL/GenBank/DDBJ databases">
        <authorList>
            <person name="Meier V. D."/>
        </authorList>
    </citation>
    <scope>NUCLEOTIDE SEQUENCE</scope>
    <source>
        <strain evidence="1">AVDCRST_MAG52</strain>
    </source>
</reference>
<dbReference type="AlphaFoldDB" id="A0A6J4HHZ2"/>
<evidence type="ECO:0008006" key="2">
    <source>
        <dbReference type="Google" id="ProtNLM"/>
    </source>
</evidence>